<evidence type="ECO:0000256" key="2">
    <source>
        <dbReference type="ARBA" id="ARBA00023125"/>
    </source>
</evidence>
<evidence type="ECO:0000256" key="1">
    <source>
        <dbReference type="ARBA" id="ARBA00022908"/>
    </source>
</evidence>
<evidence type="ECO:0000313" key="6">
    <source>
        <dbReference type="EMBL" id="KWT65123.1"/>
    </source>
</evidence>
<evidence type="ECO:0000259" key="5">
    <source>
        <dbReference type="PROSITE" id="PS51900"/>
    </source>
</evidence>
<sequence length="570" mass="63201">MARPTTRSRSTKGQFKKRVPSDVLARARGQEIFFSLPKALIGDERIVVRAKFGTHVEFSLRTNDPALINVRHGAALEQFERACAAYRQGPQGLTHKQHIALSGVLYRDLKEIFEDNPVDANWWRIVAEVAERVLMPPPGPPMMIEAYPGEAQIIELERYVGPFLNPILSRHGIIPAAEERPALLRIFAKALIDAAKTLKRFAEGDYTPDDTVAAKYPTWDGALPKAPPAPSLSSSALTAAKLFALWHEHPDQKAVKPSTLASYAPIFEKLTTFLTDRYGREPSAAELGREDFRAFIDMRSTVDGVSAKTINDTDLAGINAVFNWAVDQDLLASNPANRVKRKVRKGAENSNKRRKTLNDAEALAILRHALSATSGSSRANRKLTAAKRWVPWLMAYTGTRVGEMAQLRKCDVGIYDGHPAISITGDAGTVKTDGMWHVPLHPHLIEQGFLDFVDAADDGHLFLTPRPDLYRADAKPSRTKDPRGILGPLQSVKNKLAEFTREVMPDPNGPAPNHGWRHYFKARGRGLIDPTVLDAFGDHAPRSVADRYGRDELFKAMVAALSKIPRYEVE</sequence>
<evidence type="ECO:0000256" key="3">
    <source>
        <dbReference type="ARBA" id="ARBA00023172"/>
    </source>
</evidence>
<protein>
    <submittedName>
        <fullName evidence="6">Integrase</fullName>
    </submittedName>
</protein>
<dbReference type="PROSITE" id="PS51900">
    <property type="entry name" value="CB"/>
    <property type="match status" value="1"/>
</dbReference>
<keyword evidence="3" id="KW-0233">DNA recombination</keyword>
<dbReference type="InterPro" id="IPR044068">
    <property type="entry name" value="CB"/>
</dbReference>
<gene>
    <name evidence="6" type="ORF">APY04_2872</name>
</gene>
<reference evidence="6 7" key="1">
    <citation type="submission" date="2015-10" db="EMBL/GenBank/DDBJ databases">
        <title>Transcriptomic analysis of a linuron degrading triple-species bacterial consortium.</title>
        <authorList>
            <person name="Albers P."/>
        </authorList>
    </citation>
    <scope>NUCLEOTIDE SEQUENCE [LARGE SCALE GENOMIC DNA]</scope>
    <source>
        <strain evidence="6 7">WDL6</strain>
    </source>
</reference>
<evidence type="ECO:0000256" key="4">
    <source>
        <dbReference type="PROSITE-ProRule" id="PRU01248"/>
    </source>
</evidence>
<dbReference type="EMBL" id="LMTR01000082">
    <property type="protein sequence ID" value="KWT65123.1"/>
    <property type="molecule type" value="Genomic_DNA"/>
</dbReference>
<feature type="domain" description="Core-binding (CB)" evidence="5">
    <location>
        <begin position="234"/>
        <end position="326"/>
    </location>
</feature>
<dbReference type="GO" id="GO:0015074">
    <property type="term" value="P:DNA integration"/>
    <property type="evidence" value="ECO:0007669"/>
    <property type="project" value="UniProtKB-KW"/>
</dbReference>
<name>A0A109BAE7_HYPSL</name>
<evidence type="ECO:0000313" key="7">
    <source>
        <dbReference type="Proteomes" id="UP000059074"/>
    </source>
</evidence>
<dbReference type="AlphaFoldDB" id="A0A109BAE7"/>
<dbReference type="SUPFAM" id="SSF56349">
    <property type="entry name" value="DNA breaking-rejoining enzymes"/>
    <property type="match status" value="1"/>
</dbReference>
<dbReference type="RefSeq" id="WP_157066814.1">
    <property type="nucleotide sequence ID" value="NZ_LMTR01000082.1"/>
</dbReference>
<dbReference type="InterPro" id="IPR011010">
    <property type="entry name" value="DNA_brk_join_enz"/>
</dbReference>
<organism evidence="6 7">
    <name type="scientific">Hyphomicrobium sulfonivorans</name>
    <dbReference type="NCBI Taxonomy" id="121290"/>
    <lineage>
        <taxon>Bacteria</taxon>
        <taxon>Pseudomonadati</taxon>
        <taxon>Pseudomonadota</taxon>
        <taxon>Alphaproteobacteria</taxon>
        <taxon>Hyphomicrobiales</taxon>
        <taxon>Hyphomicrobiaceae</taxon>
        <taxon>Hyphomicrobium</taxon>
    </lineage>
</organism>
<keyword evidence="2 4" id="KW-0238">DNA-binding</keyword>
<dbReference type="InterPro" id="IPR013762">
    <property type="entry name" value="Integrase-like_cat_sf"/>
</dbReference>
<dbReference type="Gene3D" id="1.10.443.10">
    <property type="entry name" value="Intergrase catalytic core"/>
    <property type="match status" value="1"/>
</dbReference>
<keyword evidence="7" id="KW-1185">Reference proteome</keyword>
<dbReference type="GO" id="GO:0006310">
    <property type="term" value="P:DNA recombination"/>
    <property type="evidence" value="ECO:0007669"/>
    <property type="project" value="UniProtKB-KW"/>
</dbReference>
<proteinExistence type="predicted"/>
<dbReference type="STRING" id="121290.APY04_2872"/>
<dbReference type="Gene3D" id="1.10.150.130">
    <property type="match status" value="1"/>
</dbReference>
<accession>A0A109BAE7</accession>
<dbReference type="InterPro" id="IPR010998">
    <property type="entry name" value="Integrase_recombinase_N"/>
</dbReference>
<comment type="caution">
    <text evidence="6">The sequence shown here is derived from an EMBL/GenBank/DDBJ whole genome shotgun (WGS) entry which is preliminary data.</text>
</comment>
<dbReference type="GO" id="GO:0003677">
    <property type="term" value="F:DNA binding"/>
    <property type="evidence" value="ECO:0007669"/>
    <property type="project" value="UniProtKB-UniRule"/>
</dbReference>
<dbReference type="PATRIC" id="fig|121290.4.peg.473"/>
<dbReference type="OrthoDB" id="9784724at2"/>
<dbReference type="Proteomes" id="UP000059074">
    <property type="component" value="Unassembled WGS sequence"/>
</dbReference>
<keyword evidence="1" id="KW-0229">DNA integration</keyword>